<dbReference type="AlphaFoldDB" id="A0A318HN58"/>
<organism evidence="3 4">
    <name type="scientific">Mycolicibacterium moriokaense</name>
    <dbReference type="NCBI Taxonomy" id="39691"/>
    <lineage>
        <taxon>Bacteria</taxon>
        <taxon>Bacillati</taxon>
        <taxon>Actinomycetota</taxon>
        <taxon>Actinomycetes</taxon>
        <taxon>Mycobacteriales</taxon>
        <taxon>Mycobacteriaceae</taxon>
        <taxon>Mycolicibacterium</taxon>
    </lineage>
</organism>
<evidence type="ECO:0000313" key="3">
    <source>
        <dbReference type="EMBL" id="PXX08117.1"/>
    </source>
</evidence>
<name>A0A318HN58_9MYCO</name>
<proteinExistence type="predicted"/>
<evidence type="ECO:0000313" key="4">
    <source>
        <dbReference type="Proteomes" id="UP000247781"/>
    </source>
</evidence>
<feature type="transmembrane region" description="Helical" evidence="1">
    <location>
        <begin position="57"/>
        <end position="77"/>
    </location>
</feature>
<reference evidence="3 4" key="2">
    <citation type="submission" date="2018-06" db="EMBL/GenBank/DDBJ databases">
        <title>Sequencing of bacterial isolates from soil warming experiment in Harvard Forest, Massachusetts, USA.</title>
        <authorList>
            <person name="Deangelis K.PhD."/>
        </authorList>
    </citation>
    <scope>NUCLEOTIDE SEQUENCE [LARGE SCALE GENOMIC DNA]</scope>
    <source>
        <strain evidence="3 4">GAS496</strain>
    </source>
</reference>
<protein>
    <recommendedName>
        <fullName evidence="5">DUF418 domain-containing protein</fullName>
    </recommendedName>
</protein>
<feature type="transmembrane region" description="Helical" evidence="1">
    <location>
        <begin position="97"/>
        <end position="124"/>
    </location>
</feature>
<keyword evidence="1" id="KW-0812">Transmembrane</keyword>
<feature type="signal peptide" evidence="2">
    <location>
        <begin position="1"/>
        <end position="19"/>
    </location>
</feature>
<evidence type="ECO:0000256" key="1">
    <source>
        <dbReference type="SAM" id="Phobius"/>
    </source>
</evidence>
<evidence type="ECO:0000256" key="2">
    <source>
        <dbReference type="SAM" id="SignalP"/>
    </source>
</evidence>
<keyword evidence="4" id="KW-1185">Reference proteome</keyword>
<feature type="chain" id="PRO_5016344169" description="DUF418 domain-containing protein" evidence="2">
    <location>
        <begin position="20"/>
        <end position="170"/>
    </location>
</feature>
<dbReference type="Proteomes" id="UP000247781">
    <property type="component" value="Unassembled WGS sequence"/>
</dbReference>
<comment type="caution">
    <text evidence="3">The sequence shown here is derived from an EMBL/GenBank/DDBJ whole genome shotgun (WGS) entry which is preliminary data.</text>
</comment>
<keyword evidence="2" id="KW-0732">Signal</keyword>
<evidence type="ECO:0008006" key="5">
    <source>
        <dbReference type="Google" id="ProtNLM"/>
    </source>
</evidence>
<keyword evidence="1" id="KW-1133">Transmembrane helix</keyword>
<gene>
    <name evidence="3" type="ORF">C8E89_109133</name>
</gene>
<dbReference type="EMBL" id="QJJU01000009">
    <property type="protein sequence ID" value="PXX08117.1"/>
    <property type="molecule type" value="Genomic_DNA"/>
</dbReference>
<feature type="transmembrane region" description="Helical" evidence="1">
    <location>
        <begin position="29"/>
        <end position="50"/>
    </location>
</feature>
<keyword evidence="1" id="KW-0472">Membrane</keyword>
<sequence>MRGGLVGLCAALVTATAHASGGGGAPAGGALVLLLVVCATVGAVVGGITLEGRVSRAALVVGAMAAAQMLGHVVLTVGSHHEHTGWLMTAPMLLLHLLAAVGLGLLINAVEYLYAVCGSVLCWFRIFATGHIRPPSGQGWRPTNVIVARPVLLRTGLGMRAPPQVSFASA</sequence>
<accession>A0A318HN58</accession>
<reference evidence="4" key="1">
    <citation type="submission" date="2018-05" db="EMBL/GenBank/DDBJ databases">
        <authorList>
            <person name="Deangelis K."/>
            <person name="Huntemann M."/>
            <person name="Clum A."/>
            <person name="Pillay M."/>
            <person name="Palaniappan K."/>
            <person name="Varghese N."/>
            <person name="Mikhailova N."/>
            <person name="Stamatis D."/>
            <person name="Reddy T."/>
            <person name="Daum C."/>
            <person name="Shapiro N."/>
            <person name="Ivanova N."/>
            <person name="Kyrpides N."/>
            <person name="Woyke T."/>
        </authorList>
    </citation>
    <scope>NUCLEOTIDE SEQUENCE [LARGE SCALE GENOMIC DNA]</scope>
    <source>
        <strain evidence="4">GAS496</strain>
    </source>
</reference>